<feature type="transmembrane region" description="Helical" evidence="1">
    <location>
        <begin position="46"/>
        <end position="65"/>
    </location>
</feature>
<dbReference type="PANTHER" id="PTHR35152">
    <property type="entry name" value="DOMAIN SIGNALLING PROTEIN, PUTATIVE (AFU_ORTHOLOGUE AFUA_5G11310)-RELATED"/>
    <property type="match status" value="1"/>
</dbReference>
<evidence type="ECO:0000256" key="1">
    <source>
        <dbReference type="PROSITE-ProRule" id="PRU00244"/>
    </source>
</evidence>
<reference evidence="4" key="1">
    <citation type="submission" date="2021-01" db="EMBL/GenBank/DDBJ databases">
        <title>Whole genome shotgun sequence of Planosporangium mesophilum NBRC 109066.</title>
        <authorList>
            <person name="Komaki H."/>
            <person name="Tamura T."/>
        </authorList>
    </citation>
    <scope>NUCLEOTIDE SEQUENCE</scope>
    <source>
        <strain evidence="4">NBRC 109066</strain>
    </source>
</reference>
<keyword evidence="1" id="KW-0812">Transmembrane</keyword>
<accession>A0A8J3X1E6</accession>
<feature type="transmembrane region" description="Helical" evidence="1">
    <location>
        <begin position="109"/>
        <end position="128"/>
    </location>
</feature>
<dbReference type="PROSITE" id="PS50924">
    <property type="entry name" value="MHYT"/>
    <property type="match status" value="1"/>
</dbReference>
<evidence type="ECO:0000313" key="5">
    <source>
        <dbReference type="Proteomes" id="UP000599074"/>
    </source>
</evidence>
<comment type="caution">
    <text evidence="4">The sequence shown here is derived from an EMBL/GenBank/DDBJ whole genome shotgun (WGS) entry which is preliminary data.</text>
</comment>
<feature type="transmembrane region" description="Helical" evidence="1">
    <location>
        <begin position="85"/>
        <end position="102"/>
    </location>
</feature>
<proteinExistence type="predicted"/>
<name>A0A8J3X1E6_9ACTN</name>
<feature type="region of interest" description="Disordered" evidence="2">
    <location>
        <begin position="249"/>
        <end position="294"/>
    </location>
</feature>
<sequence length="294" mass="30261">MAEVHHFAFGWINPTLAYVMSFMGSLLGLMLAARARDVSGVARARWLALAAVAIGGTGIWLMHFMAMVGFDVPSTVVRYDVPKTVLSVVLAVVIVGLGLFIVGMGRPRVWKLLIGGPITGLGVAAMHYTGMAAMNMGGVVTYDRTKVILSIVIAVVAATVALWFALVIRAASAKVGAAALMGAAVCSMHYVGMSAIQVRLAPETAVIEGVSPLVLLLPISILACVVIAVLAYATVGFSTDRADDDVIAPATADGAPGATPNGIPGQRSGAPAGQFAGRLPTAAGLMTPRPGRDR</sequence>
<keyword evidence="1" id="KW-0472">Membrane</keyword>
<dbReference type="Pfam" id="PF03707">
    <property type="entry name" value="MHYT"/>
    <property type="match status" value="3"/>
</dbReference>
<dbReference type="AlphaFoldDB" id="A0A8J3X1E6"/>
<dbReference type="InterPro" id="IPR005330">
    <property type="entry name" value="MHYT_dom"/>
</dbReference>
<evidence type="ECO:0000256" key="2">
    <source>
        <dbReference type="SAM" id="MobiDB-lite"/>
    </source>
</evidence>
<protein>
    <recommendedName>
        <fullName evidence="3">MHYT domain-containing protein</fullName>
    </recommendedName>
</protein>
<gene>
    <name evidence="4" type="ORF">Pme01_39040</name>
</gene>
<evidence type="ECO:0000259" key="3">
    <source>
        <dbReference type="PROSITE" id="PS50924"/>
    </source>
</evidence>
<dbReference type="Proteomes" id="UP000599074">
    <property type="component" value="Unassembled WGS sequence"/>
</dbReference>
<dbReference type="RefSeq" id="WP_168116623.1">
    <property type="nucleotide sequence ID" value="NZ_BOON01000035.1"/>
</dbReference>
<feature type="transmembrane region" description="Helical" evidence="1">
    <location>
        <begin position="213"/>
        <end position="233"/>
    </location>
</feature>
<keyword evidence="5" id="KW-1185">Reference proteome</keyword>
<evidence type="ECO:0000313" key="4">
    <source>
        <dbReference type="EMBL" id="GII24307.1"/>
    </source>
</evidence>
<dbReference type="EMBL" id="BOON01000035">
    <property type="protein sequence ID" value="GII24307.1"/>
    <property type="molecule type" value="Genomic_DNA"/>
</dbReference>
<dbReference type="GO" id="GO:0016020">
    <property type="term" value="C:membrane"/>
    <property type="evidence" value="ECO:0007669"/>
    <property type="project" value="UniProtKB-UniRule"/>
</dbReference>
<feature type="compositionally biased region" description="Low complexity" evidence="2">
    <location>
        <begin position="249"/>
        <end position="260"/>
    </location>
</feature>
<feature type="transmembrane region" description="Helical" evidence="1">
    <location>
        <begin position="175"/>
        <end position="193"/>
    </location>
</feature>
<dbReference type="PANTHER" id="PTHR35152:SF1">
    <property type="entry name" value="DOMAIN SIGNALLING PROTEIN, PUTATIVE (AFU_ORTHOLOGUE AFUA_5G11310)-RELATED"/>
    <property type="match status" value="1"/>
</dbReference>
<organism evidence="4 5">
    <name type="scientific">Planosporangium mesophilum</name>
    <dbReference type="NCBI Taxonomy" id="689768"/>
    <lineage>
        <taxon>Bacteria</taxon>
        <taxon>Bacillati</taxon>
        <taxon>Actinomycetota</taxon>
        <taxon>Actinomycetes</taxon>
        <taxon>Micromonosporales</taxon>
        <taxon>Micromonosporaceae</taxon>
        <taxon>Planosporangium</taxon>
    </lineage>
</organism>
<feature type="transmembrane region" description="Helical" evidence="1">
    <location>
        <begin position="15"/>
        <end position="34"/>
    </location>
</feature>
<feature type="domain" description="MHYT" evidence="3">
    <location>
        <begin position="9"/>
        <end position="199"/>
    </location>
</feature>
<keyword evidence="1" id="KW-1133">Transmembrane helix</keyword>
<feature type="transmembrane region" description="Helical" evidence="1">
    <location>
        <begin position="148"/>
        <end position="168"/>
    </location>
</feature>